<evidence type="ECO:0000256" key="1">
    <source>
        <dbReference type="SAM" id="Phobius"/>
    </source>
</evidence>
<gene>
    <name evidence="2" type="ORF">ACFP5Y_08240</name>
</gene>
<evidence type="ECO:0000313" key="3">
    <source>
        <dbReference type="Proteomes" id="UP001596282"/>
    </source>
</evidence>
<name>A0ABW1S1E5_9LACO</name>
<feature type="transmembrane region" description="Helical" evidence="1">
    <location>
        <begin position="65"/>
        <end position="82"/>
    </location>
</feature>
<accession>A0ABW1S1E5</accession>
<keyword evidence="1" id="KW-0812">Transmembrane</keyword>
<dbReference type="EMBL" id="JBHSSC010000035">
    <property type="protein sequence ID" value="MFC6181205.1"/>
    <property type="molecule type" value="Genomic_DNA"/>
</dbReference>
<keyword evidence="3" id="KW-1185">Reference proteome</keyword>
<proteinExistence type="predicted"/>
<dbReference type="RefSeq" id="WP_379832067.1">
    <property type="nucleotide sequence ID" value="NZ_JBHSSC010000035.1"/>
</dbReference>
<feature type="transmembrane region" description="Helical" evidence="1">
    <location>
        <begin position="32"/>
        <end position="53"/>
    </location>
</feature>
<dbReference type="Proteomes" id="UP001596282">
    <property type="component" value="Unassembled WGS sequence"/>
</dbReference>
<feature type="transmembrane region" description="Helical" evidence="1">
    <location>
        <begin position="88"/>
        <end position="110"/>
    </location>
</feature>
<comment type="caution">
    <text evidence="2">The sequence shown here is derived from an EMBL/GenBank/DDBJ whole genome shotgun (WGS) entry which is preliminary data.</text>
</comment>
<evidence type="ECO:0008006" key="4">
    <source>
        <dbReference type="Google" id="ProtNLM"/>
    </source>
</evidence>
<keyword evidence="1" id="KW-1133">Transmembrane helix</keyword>
<keyword evidence="1" id="KW-0472">Membrane</keyword>
<protein>
    <recommendedName>
        <fullName evidence="4">Integral membrane protein</fullName>
    </recommendedName>
</protein>
<reference evidence="3" key="1">
    <citation type="journal article" date="2019" name="Int. J. Syst. Evol. Microbiol.">
        <title>The Global Catalogue of Microorganisms (GCM) 10K type strain sequencing project: providing services to taxonomists for standard genome sequencing and annotation.</title>
        <authorList>
            <consortium name="The Broad Institute Genomics Platform"/>
            <consortium name="The Broad Institute Genome Sequencing Center for Infectious Disease"/>
            <person name="Wu L."/>
            <person name="Ma J."/>
        </authorList>
    </citation>
    <scope>NUCLEOTIDE SEQUENCE [LARGE SCALE GENOMIC DNA]</scope>
    <source>
        <strain evidence="3">CCM 8933</strain>
    </source>
</reference>
<evidence type="ECO:0000313" key="2">
    <source>
        <dbReference type="EMBL" id="MFC6181205.1"/>
    </source>
</evidence>
<feature type="transmembrane region" description="Helical" evidence="1">
    <location>
        <begin position="7"/>
        <end position="26"/>
    </location>
</feature>
<sequence length="117" mass="13227">MKSLVQAKGLVGFVYGVLLIGMYSAYQQTKSAMVLVLTAEMLAWLLAVLARWQAHQATTAADKQVALKSLFMYLPVVVYTFFQNPLYAPHFNFGDCFALLFCVLVTLWGYQFMKARQ</sequence>
<organism evidence="2 3">
    <name type="scientific">Lactiplantibacillus daowaiensis</name>
    <dbReference type="NCBI Taxonomy" id="2559918"/>
    <lineage>
        <taxon>Bacteria</taxon>
        <taxon>Bacillati</taxon>
        <taxon>Bacillota</taxon>
        <taxon>Bacilli</taxon>
        <taxon>Lactobacillales</taxon>
        <taxon>Lactobacillaceae</taxon>
        <taxon>Lactiplantibacillus</taxon>
    </lineage>
</organism>